<dbReference type="AlphaFoldDB" id="A0A6N7YUQ9"/>
<evidence type="ECO:0000313" key="1">
    <source>
        <dbReference type="EMBL" id="MTD55672.1"/>
    </source>
</evidence>
<evidence type="ECO:0000313" key="2">
    <source>
        <dbReference type="Proteomes" id="UP000440096"/>
    </source>
</evidence>
<proteinExistence type="predicted"/>
<name>A0A6N7YUQ9_9PSEU</name>
<reference evidence="1 2" key="1">
    <citation type="submission" date="2019-11" db="EMBL/GenBank/DDBJ databases">
        <title>Draft genome of Amycolatopsis RM579.</title>
        <authorList>
            <person name="Duangmal K."/>
            <person name="Mingma R."/>
        </authorList>
    </citation>
    <scope>NUCLEOTIDE SEQUENCE [LARGE SCALE GENOMIC DNA]</scope>
    <source>
        <strain evidence="1 2">RM579</strain>
    </source>
</reference>
<dbReference type="RefSeq" id="WP_154757866.1">
    <property type="nucleotide sequence ID" value="NZ_WMBA01000024.1"/>
</dbReference>
<keyword evidence="2" id="KW-1185">Reference proteome</keyword>
<organism evidence="1 2">
    <name type="scientific">Amycolatopsis pithecellobii</name>
    <dbReference type="NCBI Taxonomy" id="664692"/>
    <lineage>
        <taxon>Bacteria</taxon>
        <taxon>Bacillati</taxon>
        <taxon>Actinomycetota</taxon>
        <taxon>Actinomycetes</taxon>
        <taxon>Pseudonocardiales</taxon>
        <taxon>Pseudonocardiaceae</taxon>
        <taxon>Amycolatopsis</taxon>
    </lineage>
</organism>
<accession>A0A6N7YUQ9</accession>
<dbReference type="Proteomes" id="UP000440096">
    <property type="component" value="Unassembled WGS sequence"/>
</dbReference>
<protein>
    <submittedName>
        <fullName evidence="1">Uncharacterized protein</fullName>
    </submittedName>
</protein>
<gene>
    <name evidence="1" type="ORF">GKO32_17050</name>
</gene>
<comment type="caution">
    <text evidence="1">The sequence shown here is derived from an EMBL/GenBank/DDBJ whole genome shotgun (WGS) entry which is preliminary data.</text>
</comment>
<dbReference type="EMBL" id="WMBA01000024">
    <property type="protein sequence ID" value="MTD55672.1"/>
    <property type="molecule type" value="Genomic_DNA"/>
</dbReference>
<sequence>MLNRVYLVIVRDRLEVFDNSAAAEAFAGEDPGAVIRSCPLRRGTDDARVVHDWRVVVRDGRLASERRRRLIEFYEGEFEPPPADVEAYEHEPGEWHVAGHGTDEMALNAAMRRVVGGILTSRT</sequence>